<comment type="caution">
    <text evidence="2">The sequence shown here is derived from an EMBL/GenBank/DDBJ whole genome shotgun (WGS) entry which is preliminary data.</text>
</comment>
<gene>
    <name evidence="2" type="ORF">Xbed_02645</name>
</gene>
<evidence type="ECO:0000313" key="3">
    <source>
        <dbReference type="Proteomes" id="UP000194204"/>
    </source>
</evidence>
<dbReference type="EMBL" id="MUBK01000022">
    <property type="protein sequence ID" value="OTA19089.1"/>
    <property type="molecule type" value="Genomic_DNA"/>
</dbReference>
<proteinExistence type="predicted"/>
<keyword evidence="3" id="KW-1185">Reference proteome</keyword>
<reference evidence="2 3" key="1">
    <citation type="submission" date="2017-01" db="EMBL/GenBank/DDBJ databases">
        <title>Deconstructing symbiosis and pathogenesis requirements using a combined genomic-metabolomic approach.</title>
        <authorList>
            <person name="Tobias N.J."/>
            <person name="Wolff H."/>
            <person name="Djahanschiri B."/>
            <person name="Ebersberger I."/>
            <person name="Bode H.B."/>
        </authorList>
    </citation>
    <scope>NUCLEOTIDE SEQUENCE [LARGE SCALE GENOMIC DNA]</scope>
    <source>
        <strain evidence="2 3">DSM 4764</strain>
    </source>
</reference>
<protein>
    <submittedName>
        <fullName evidence="2">Uncharacterized protein</fullName>
    </submittedName>
</protein>
<evidence type="ECO:0000256" key="1">
    <source>
        <dbReference type="SAM" id="MobiDB-lite"/>
    </source>
</evidence>
<dbReference type="AlphaFoldDB" id="A0A1Y2SKR8"/>
<dbReference type="Proteomes" id="UP000194204">
    <property type="component" value="Unassembled WGS sequence"/>
</dbReference>
<accession>A0A1Y2SKR8</accession>
<organism evidence="2 3">
    <name type="scientific">Xenorhabdus beddingii</name>
    <dbReference type="NCBI Taxonomy" id="40578"/>
    <lineage>
        <taxon>Bacteria</taxon>
        <taxon>Pseudomonadati</taxon>
        <taxon>Pseudomonadota</taxon>
        <taxon>Gammaproteobacteria</taxon>
        <taxon>Enterobacterales</taxon>
        <taxon>Morganellaceae</taxon>
        <taxon>Xenorhabdus</taxon>
    </lineage>
</organism>
<sequence>MAIVFPQPQRAATRGEPLQPVMAVVAQPQAAVLFIKQFCQPLMAVILPGPFAPLIIFGGNHQPEFIAGQGRFAAIRGNKAFRIAPVVIVLLPNPAERIGHADETVRLIILVTPGGPRRLRKGRHQSGIRQIVQGQDLPFRQDFSAQVAPVIVLKAGHMTARGFFLRHQLLVIMAPRGDMPVGVNHPGQTRFVFQYPRIIAPAAHGINTAPLRIIAVIHRRLVTVMPAANQPLGVIVIEQVKVLSTVCVGQPAIFVITITRHHGIQAVVGTANFCQQSVVPVQQYQRRAVTVRHLNQLMLFTVMKRYRITERVRQGSQLPLRAVLIGRHPHAEMLADRIIALMQHIPAVCTAQGKLRVLRVHAAAVGRRQDKVKRRPFGSLDFHPVPDHHRPAGETVSPVFPQ</sequence>
<feature type="region of interest" description="Disordered" evidence="1">
    <location>
        <begin position="376"/>
        <end position="402"/>
    </location>
</feature>
<name>A0A1Y2SKR8_9GAMM</name>
<evidence type="ECO:0000313" key="2">
    <source>
        <dbReference type="EMBL" id="OTA19089.1"/>
    </source>
</evidence>